<proteinExistence type="predicted"/>
<comment type="caution">
    <text evidence="1">The sequence shown here is derived from an EMBL/GenBank/DDBJ whole genome shotgun (WGS) entry which is preliminary data.</text>
</comment>
<gene>
    <name evidence="1" type="ORF">AV926_06345</name>
</gene>
<dbReference type="EMBL" id="LQNU01000042">
    <property type="protein sequence ID" value="KZE82852.1"/>
    <property type="molecule type" value="Genomic_DNA"/>
</dbReference>
<name>A0A165RJZ8_9FLAO</name>
<organism evidence="1 2">
    <name type="scientific">Myroides marinus</name>
    <dbReference type="NCBI Taxonomy" id="703342"/>
    <lineage>
        <taxon>Bacteria</taxon>
        <taxon>Pseudomonadati</taxon>
        <taxon>Bacteroidota</taxon>
        <taxon>Flavobacteriia</taxon>
        <taxon>Flavobacteriales</taxon>
        <taxon>Flavobacteriaceae</taxon>
        <taxon>Myroides</taxon>
    </lineage>
</organism>
<keyword evidence="2" id="KW-1185">Reference proteome</keyword>
<dbReference type="PROSITE" id="PS51257">
    <property type="entry name" value="PROKAR_LIPOPROTEIN"/>
    <property type="match status" value="1"/>
</dbReference>
<protein>
    <submittedName>
        <fullName evidence="1">Uncharacterized protein</fullName>
    </submittedName>
</protein>
<sequence>MKKIKLPVINSLKKPILLIITLFSCILSFSQKKHINDIILVDATQLKNEKNIAQPIVFNKETNEWTIEPNEHDVFIFKVINEVNLEDIPSIYKLIPLDSFIDDSVDRYEKFNGKKPEAPYFGGTHIETMAYKKLYLKVKDNKDRYYKVLIRYEWKIGN</sequence>
<dbReference type="AlphaFoldDB" id="A0A165RJZ8"/>
<dbReference type="Proteomes" id="UP000076630">
    <property type="component" value="Unassembled WGS sequence"/>
</dbReference>
<dbReference type="RefSeq" id="WP_038987612.1">
    <property type="nucleotide sequence ID" value="NZ_JWJO01000055.1"/>
</dbReference>
<evidence type="ECO:0000313" key="2">
    <source>
        <dbReference type="Proteomes" id="UP000076630"/>
    </source>
</evidence>
<reference evidence="1 2" key="1">
    <citation type="submission" date="2016-01" db="EMBL/GenBank/DDBJ databases">
        <title>Whole genome sequencing of Myroides marinus L41.</title>
        <authorList>
            <person name="Hong K.W."/>
        </authorList>
    </citation>
    <scope>NUCLEOTIDE SEQUENCE [LARGE SCALE GENOMIC DNA]</scope>
    <source>
        <strain evidence="1 2">L41</strain>
    </source>
</reference>
<evidence type="ECO:0000313" key="1">
    <source>
        <dbReference type="EMBL" id="KZE82852.1"/>
    </source>
</evidence>
<dbReference type="OrthoDB" id="9915614at2"/>
<accession>A0A165RJZ8</accession>